<feature type="domain" description="Carboxymuconolactone decarboxylase-like" evidence="1">
    <location>
        <begin position="53"/>
        <end position="100"/>
    </location>
</feature>
<dbReference type="InterPro" id="IPR003779">
    <property type="entry name" value="CMD-like"/>
</dbReference>
<dbReference type="EMBL" id="LVYD01000001">
    <property type="protein sequence ID" value="OQP67412.1"/>
    <property type="molecule type" value="Genomic_DNA"/>
</dbReference>
<name>A0A1V9GA09_9BACT</name>
<dbReference type="GO" id="GO:0051920">
    <property type="term" value="F:peroxiredoxin activity"/>
    <property type="evidence" value="ECO:0007669"/>
    <property type="project" value="InterPro"/>
</dbReference>
<dbReference type="Gene3D" id="1.20.1290.10">
    <property type="entry name" value="AhpD-like"/>
    <property type="match status" value="1"/>
</dbReference>
<dbReference type="OrthoDB" id="9808310at2"/>
<dbReference type="InterPro" id="IPR004675">
    <property type="entry name" value="AhpD_core"/>
</dbReference>
<proteinExistence type="predicted"/>
<organism evidence="2 3">
    <name type="scientific">Niastella vici</name>
    <dbReference type="NCBI Taxonomy" id="1703345"/>
    <lineage>
        <taxon>Bacteria</taxon>
        <taxon>Pseudomonadati</taxon>
        <taxon>Bacteroidota</taxon>
        <taxon>Chitinophagia</taxon>
        <taxon>Chitinophagales</taxon>
        <taxon>Chitinophagaceae</taxon>
        <taxon>Niastella</taxon>
    </lineage>
</organism>
<dbReference type="STRING" id="1703345.A3860_03420"/>
<dbReference type="AlphaFoldDB" id="A0A1V9GA09"/>
<dbReference type="RefSeq" id="WP_081145112.1">
    <property type="nucleotide sequence ID" value="NZ_LVYD01000001.1"/>
</dbReference>
<keyword evidence="2" id="KW-0575">Peroxidase</keyword>
<dbReference type="InterPro" id="IPR029032">
    <property type="entry name" value="AhpD-like"/>
</dbReference>
<dbReference type="NCBIfam" id="TIGR00778">
    <property type="entry name" value="ahpD_dom"/>
    <property type="match status" value="1"/>
</dbReference>
<reference evidence="2 3" key="1">
    <citation type="submission" date="2016-03" db="EMBL/GenBank/DDBJ databases">
        <title>Niastella vici sp. nov., isolated from farmland soil.</title>
        <authorList>
            <person name="Chen L."/>
            <person name="Wang D."/>
            <person name="Yang S."/>
            <person name="Wang G."/>
        </authorList>
    </citation>
    <scope>NUCLEOTIDE SEQUENCE [LARGE SCALE GENOMIC DNA]</scope>
    <source>
        <strain evidence="2 3">DJ57</strain>
    </source>
</reference>
<dbReference type="Proteomes" id="UP000192796">
    <property type="component" value="Unassembled WGS sequence"/>
</dbReference>
<dbReference type="SUPFAM" id="SSF69118">
    <property type="entry name" value="AhpD-like"/>
    <property type="match status" value="1"/>
</dbReference>
<dbReference type="PANTHER" id="PTHR35446:SF3">
    <property type="entry name" value="CMD DOMAIN-CONTAINING PROTEIN"/>
    <property type="match status" value="1"/>
</dbReference>
<keyword evidence="3" id="KW-1185">Reference proteome</keyword>
<accession>A0A1V9GA09</accession>
<protein>
    <submittedName>
        <fullName evidence="2">Alkylhydroperoxidase</fullName>
    </submittedName>
</protein>
<dbReference type="Pfam" id="PF02627">
    <property type="entry name" value="CMD"/>
    <property type="match status" value="1"/>
</dbReference>
<gene>
    <name evidence="2" type="ORF">A3860_03420</name>
</gene>
<dbReference type="PANTHER" id="PTHR35446">
    <property type="entry name" value="SI:CH211-175M2.5"/>
    <property type="match status" value="1"/>
</dbReference>
<comment type="caution">
    <text evidence="2">The sequence shown here is derived from an EMBL/GenBank/DDBJ whole genome shotgun (WGS) entry which is preliminary data.</text>
</comment>
<evidence type="ECO:0000313" key="3">
    <source>
        <dbReference type="Proteomes" id="UP000192796"/>
    </source>
</evidence>
<evidence type="ECO:0000259" key="1">
    <source>
        <dbReference type="Pfam" id="PF02627"/>
    </source>
</evidence>
<sequence length="177" mass="19839">MHIFKVPAREEVSEDNQHLFDNFKKMMGFVPNLLAMFAHSDTALADVLALSNRTSTLTKKEKEAINLIVSQVNGCKYCLAGHTVVARYAGFTDDEILQIRKAEVQFDKKLDVLVQFVKETTIQRGKPSTDVLNRFFEAGYTDGNLVDAIIAIAGKIITNYLHNITQIPVDWPAVPEI</sequence>
<evidence type="ECO:0000313" key="2">
    <source>
        <dbReference type="EMBL" id="OQP67412.1"/>
    </source>
</evidence>
<keyword evidence="2" id="KW-0560">Oxidoreductase</keyword>